<name>A0A9P4QEU4_9PEZI</name>
<accession>A0A9P4QEU4</accession>
<protein>
    <submittedName>
        <fullName evidence="1">Uncharacterized protein</fullName>
    </submittedName>
</protein>
<reference evidence="1" key="1">
    <citation type="journal article" date="2020" name="Stud. Mycol.">
        <title>101 Dothideomycetes genomes: a test case for predicting lifestyles and emergence of pathogens.</title>
        <authorList>
            <person name="Haridas S."/>
            <person name="Albert R."/>
            <person name="Binder M."/>
            <person name="Bloem J."/>
            <person name="Labutti K."/>
            <person name="Salamov A."/>
            <person name="Andreopoulos B."/>
            <person name="Baker S."/>
            <person name="Barry K."/>
            <person name="Bills G."/>
            <person name="Bluhm B."/>
            <person name="Cannon C."/>
            <person name="Castanera R."/>
            <person name="Culley D."/>
            <person name="Daum C."/>
            <person name="Ezra D."/>
            <person name="Gonzalez J."/>
            <person name="Henrissat B."/>
            <person name="Kuo A."/>
            <person name="Liang C."/>
            <person name="Lipzen A."/>
            <person name="Lutzoni F."/>
            <person name="Magnuson J."/>
            <person name="Mondo S."/>
            <person name="Nolan M."/>
            <person name="Ohm R."/>
            <person name="Pangilinan J."/>
            <person name="Park H.-J."/>
            <person name="Ramirez L."/>
            <person name="Alfaro M."/>
            <person name="Sun H."/>
            <person name="Tritt A."/>
            <person name="Yoshinaga Y."/>
            <person name="Zwiers L.-H."/>
            <person name="Turgeon B."/>
            <person name="Goodwin S."/>
            <person name="Spatafora J."/>
            <person name="Crous P."/>
            <person name="Grigoriev I."/>
        </authorList>
    </citation>
    <scope>NUCLEOTIDE SEQUENCE</scope>
    <source>
        <strain evidence="1">CBS 116435</strain>
    </source>
</reference>
<gene>
    <name evidence="1" type="ORF">K431DRAFT_280702</name>
</gene>
<comment type="caution">
    <text evidence="1">The sequence shown here is derived from an EMBL/GenBank/DDBJ whole genome shotgun (WGS) entry which is preliminary data.</text>
</comment>
<proteinExistence type="predicted"/>
<dbReference type="AlphaFoldDB" id="A0A9P4QEU4"/>
<keyword evidence="2" id="KW-1185">Reference proteome</keyword>
<organism evidence="1 2">
    <name type="scientific">Polychaeton citri CBS 116435</name>
    <dbReference type="NCBI Taxonomy" id="1314669"/>
    <lineage>
        <taxon>Eukaryota</taxon>
        <taxon>Fungi</taxon>
        <taxon>Dikarya</taxon>
        <taxon>Ascomycota</taxon>
        <taxon>Pezizomycotina</taxon>
        <taxon>Dothideomycetes</taxon>
        <taxon>Dothideomycetidae</taxon>
        <taxon>Capnodiales</taxon>
        <taxon>Capnodiaceae</taxon>
        <taxon>Polychaeton</taxon>
    </lineage>
</organism>
<evidence type="ECO:0000313" key="1">
    <source>
        <dbReference type="EMBL" id="KAF2725973.1"/>
    </source>
</evidence>
<evidence type="ECO:0000313" key="2">
    <source>
        <dbReference type="Proteomes" id="UP000799441"/>
    </source>
</evidence>
<dbReference type="EMBL" id="MU003766">
    <property type="protein sequence ID" value="KAF2725973.1"/>
    <property type="molecule type" value="Genomic_DNA"/>
</dbReference>
<sequence length="128" mass="14819">MRIFIYFHLEIMLVITWKTFTTAFFQVIHLQTECCSKIYPVPNVSYQDANDVSAAASGFESSFTKSHQSGQGDRENGLLLVPYCSSHYMQLPLRWLIVCAFRHPRVHTGRRSKHGMVLTFPYLSDSRR</sequence>
<dbReference type="Proteomes" id="UP000799441">
    <property type="component" value="Unassembled WGS sequence"/>
</dbReference>